<evidence type="ECO:0000313" key="7">
    <source>
        <dbReference type="Proteomes" id="UP001175261"/>
    </source>
</evidence>
<gene>
    <name evidence="6" type="ORF">NLU13_0217</name>
</gene>
<sequence>MSKQCCSARLTTTAWSTDSPASPLSSYLARQRPWADANVVLILTSANALRGCAACRVALHDHYGIPSFWWSEYCHNANGYFGSVATPSPNVPGALMSHTSWAKFRVKMVHEADHYAWYKINVFVHWRPTQTTVILFDTPPSLSSQIPDVVFEELPYSELSDPFWVYGYLVAEVVRIQDKMIWSFRTKIRNIEMGRESRGAPQPDFGRLHDLARHSVHFLETFGLATKAISDILREHAVLGLSTQSTGPRFPPAPGVQDKLRFFANMLENLQHRASSNHERLHNEIQLTFNLVTQYDAKVSLSLSSAMKTDGAATKALTLLAAAFLPATFICAVFSMSFFSYSEAGWVMSKQIWIYFAFAIPFTLLTIGIWQFGSAKMLR</sequence>
<comment type="subcellular location">
    <subcellularLocation>
        <location evidence="1">Membrane</location>
        <topology evidence="1">Multi-pass membrane protein</topology>
    </subcellularLocation>
</comment>
<evidence type="ECO:0000256" key="5">
    <source>
        <dbReference type="SAM" id="Phobius"/>
    </source>
</evidence>
<dbReference type="InterPro" id="IPR002523">
    <property type="entry name" value="MgTranspt_CorA/ZnTranspt_ZntB"/>
</dbReference>
<organism evidence="6 7">
    <name type="scientific">Sarocladium strictum</name>
    <name type="common">Black bundle disease fungus</name>
    <name type="synonym">Acremonium strictum</name>
    <dbReference type="NCBI Taxonomy" id="5046"/>
    <lineage>
        <taxon>Eukaryota</taxon>
        <taxon>Fungi</taxon>
        <taxon>Dikarya</taxon>
        <taxon>Ascomycota</taxon>
        <taxon>Pezizomycotina</taxon>
        <taxon>Sordariomycetes</taxon>
        <taxon>Hypocreomycetidae</taxon>
        <taxon>Hypocreales</taxon>
        <taxon>Sarocladiaceae</taxon>
        <taxon>Sarocladium</taxon>
    </lineage>
</organism>
<reference evidence="6" key="1">
    <citation type="submission" date="2022-10" db="EMBL/GenBank/DDBJ databases">
        <title>Determination and structural analysis of whole genome sequence of Sarocladium strictum F4-1.</title>
        <authorList>
            <person name="Hu L."/>
            <person name="Jiang Y."/>
        </authorList>
    </citation>
    <scope>NUCLEOTIDE SEQUENCE</scope>
    <source>
        <strain evidence="6">F4-1</strain>
    </source>
</reference>
<evidence type="ECO:0000256" key="3">
    <source>
        <dbReference type="ARBA" id="ARBA00022989"/>
    </source>
</evidence>
<keyword evidence="3 5" id="KW-1133">Transmembrane helix</keyword>
<evidence type="ECO:0000256" key="2">
    <source>
        <dbReference type="ARBA" id="ARBA00022692"/>
    </source>
</evidence>
<evidence type="ECO:0000256" key="1">
    <source>
        <dbReference type="ARBA" id="ARBA00004141"/>
    </source>
</evidence>
<evidence type="ECO:0000313" key="6">
    <source>
        <dbReference type="EMBL" id="KAK0390714.1"/>
    </source>
</evidence>
<protein>
    <submittedName>
        <fullName evidence="6">Uncharacterized protein</fullName>
    </submittedName>
</protein>
<comment type="caution">
    <text evidence="6">The sequence shown here is derived from an EMBL/GenBank/DDBJ whole genome shotgun (WGS) entry which is preliminary data.</text>
</comment>
<feature type="transmembrane region" description="Helical" evidence="5">
    <location>
        <begin position="352"/>
        <end position="373"/>
    </location>
</feature>
<proteinExistence type="predicted"/>
<dbReference type="GO" id="GO:0046873">
    <property type="term" value="F:metal ion transmembrane transporter activity"/>
    <property type="evidence" value="ECO:0007669"/>
    <property type="project" value="InterPro"/>
</dbReference>
<keyword evidence="4 5" id="KW-0472">Membrane</keyword>
<dbReference type="AlphaFoldDB" id="A0AA39GQJ6"/>
<dbReference type="Proteomes" id="UP001175261">
    <property type="component" value="Unassembled WGS sequence"/>
</dbReference>
<dbReference type="GO" id="GO:0016020">
    <property type="term" value="C:membrane"/>
    <property type="evidence" value="ECO:0007669"/>
    <property type="project" value="UniProtKB-SubCell"/>
</dbReference>
<keyword evidence="7" id="KW-1185">Reference proteome</keyword>
<dbReference type="EMBL" id="JAPDFR010000001">
    <property type="protein sequence ID" value="KAK0390714.1"/>
    <property type="molecule type" value="Genomic_DNA"/>
</dbReference>
<dbReference type="Pfam" id="PF01544">
    <property type="entry name" value="CorA"/>
    <property type="match status" value="1"/>
</dbReference>
<feature type="transmembrane region" description="Helical" evidence="5">
    <location>
        <begin position="317"/>
        <end position="340"/>
    </location>
</feature>
<dbReference type="SUPFAM" id="SSF144083">
    <property type="entry name" value="Magnesium transport protein CorA, transmembrane region"/>
    <property type="match status" value="1"/>
</dbReference>
<keyword evidence="2 5" id="KW-0812">Transmembrane</keyword>
<dbReference type="Gene3D" id="1.20.58.340">
    <property type="entry name" value="Magnesium transport protein CorA, transmembrane region"/>
    <property type="match status" value="1"/>
</dbReference>
<dbReference type="InterPro" id="IPR045863">
    <property type="entry name" value="CorA_TM1_TM2"/>
</dbReference>
<evidence type="ECO:0000256" key="4">
    <source>
        <dbReference type="ARBA" id="ARBA00023136"/>
    </source>
</evidence>
<name>A0AA39GQJ6_SARSR</name>
<accession>A0AA39GQJ6</accession>